<accession>A0AAV4XV98</accession>
<sequence length="149" mass="17084">MGMYRIYFIPRERIEEWERGENIPYKSKVRRPRDNVEGVMPFGKALGVQLQGIASTKGSTIRPSHEVSELEIPHRGQNRWSSRKFAFDPITLSPGRGNQSNHRASCSSVNIEPTREKSPCSEETGIYMDVFFFISSGSIQKKKKMYVII</sequence>
<evidence type="ECO:0000313" key="2">
    <source>
        <dbReference type="Proteomes" id="UP001054945"/>
    </source>
</evidence>
<reference evidence="1 2" key="1">
    <citation type="submission" date="2021-06" db="EMBL/GenBank/DDBJ databases">
        <title>Caerostris extrusa draft genome.</title>
        <authorList>
            <person name="Kono N."/>
            <person name="Arakawa K."/>
        </authorList>
    </citation>
    <scope>NUCLEOTIDE SEQUENCE [LARGE SCALE GENOMIC DNA]</scope>
</reference>
<evidence type="ECO:0000313" key="1">
    <source>
        <dbReference type="EMBL" id="GIY97789.1"/>
    </source>
</evidence>
<gene>
    <name evidence="1" type="ORF">CEXT_673511</name>
</gene>
<comment type="caution">
    <text evidence="1">The sequence shown here is derived from an EMBL/GenBank/DDBJ whole genome shotgun (WGS) entry which is preliminary data.</text>
</comment>
<organism evidence="1 2">
    <name type="scientific">Caerostris extrusa</name>
    <name type="common">Bark spider</name>
    <name type="synonym">Caerostris bankana</name>
    <dbReference type="NCBI Taxonomy" id="172846"/>
    <lineage>
        <taxon>Eukaryota</taxon>
        <taxon>Metazoa</taxon>
        <taxon>Ecdysozoa</taxon>
        <taxon>Arthropoda</taxon>
        <taxon>Chelicerata</taxon>
        <taxon>Arachnida</taxon>
        <taxon>Araneae</taxon>
        <taxon>Araneomorphae</taxon>
        <taxon>Entelegynae</taxon>
        <taxon>Araneoidea</taxon>
        <taxon>Araneidae</taxon>
        <taxon>Caerostris</taxon>
    </lineage>
</organism>
<keyword evidence="2" id="KW-1185">Reference proteome</keyword>
<protein>
    <submittedName>
        <fullName evidence="1">Uncharacterized protein</fullName>
    </submittedName>
</protein>
<dbReference type="EMBL" id="BPLR01018215">
    <property type="protein sequence ID" value="GIY97789.1"/>
    <property type="molecule type" value="Genomic_DNA"/>
</dbReference>
<proteinExistence type="predicted"/>
<dbReference type="Proteomes" id="UP001054945">
    <property type="component" value="Unassembled WGS sequence"/>
</dbReference>
<name>A0AAV4XV98_CAEEX</name>
<dbReference type="AlphaFoldDB" id="A0AAV4XV98"/>